<dbReference type="PANTHER" id="PTHR30336:SF20">
    <property type="entry name" value="DUF218 DOMAIN-CONTAINING PROTEIN"/>
    <property type="match status" value="1"/>
</dbReference>
<dbReference type="PANTHER" id="PTHR30336">
    <property type="entry name" value="INNER MEMBRANE PROTEIN, PROBABLE PERMEASE"/>
    <property type="match status" value="1"/>
</dbReference>
<reference evidence="1" key="1">
    <citation type="submission" date="2020-02" db="EMBL/GenBank/DDBJ databases">
        <authorList>
            <person name="Palmer J.M."/>
        </authorList>
    </citation>
    <scope>NUCLEOTIDE SEQUENCE</scope>
    <source>
        <strain evidence="1">EPUS1.4</strain>
        <tissue evidence="1">Thallus</tissue>
    </source>
</reference>
<dbReference type="AlphaFoldDB" id="A0A8H7E2R2"/>
<dbReference type="InterPro" id="IPR051599">
    <property type="entry name" value="Cell_Envelope_Assoc"/>
</dbReference>
<evidence type="ECO:0000313" key="2">
    <source>
        <dbReference type="Proteomes" id="UP000606974"/>
    </source>
</evidence>
<dbReference type="GO" id="GO:0005886">
    <property type="term" value="C:plasma membrane"/>
    <property type="evidence" value="ECO:0007669"/>
    <property type="project" value="TreeGrafter"/>
</dbReference>
<protein>
    <recommendedName>
        <fullName evidence="3">DUF218 domain-containing protein</fullName>
    </recommendedName>
</protein>
<gene>
    <name evidence="1" type="ORF">GJ744_002252</name>
</gene>
<organism evidence="1 2">
    <name type="scientific">Endocarpon pusillum</name>
    <dbReference type="NCBI Taxonomy" id="364733"/>
    <lineage>
        <taxon>Eukaryota</taxon>
        <taxon>Fungi</taxon>
        <taxon>Dikarya</taxon>
        <taxon>Ascomycota</taxon>
        <taxon>Pezizomycotina</taxon>
        <taxon>Eurotiomycetes</taxon>
        <taxon>Chaetothyriomycetidae</taxon>
        <taxon>Verrucariales</taxon>
        <taxon>Verrucariaceae</taxon>
        <taxon>Endocarpon</taxon>
    </lineage>
</organism>
<dbReference type="InterPro" id="IPR003848">
    <property type="entry name" value="DUF218"/>
</dbReference>
<evidence type="ECO:0000313" key="1">
    <source>
        <dbReference type="EMBL" id="KAF7504386.1"/>
    </source>
</evidence>
<dbReference type="CDD" id="cd06259">
    <property type="entry name" value="YdcF-like"/>
    <property type="match status" value="1"/>
</dbReference>
<dbReference type="Proteomes" id="UP000606974">
    <property type="component" value="Unassembled WGS sequence"/>
</dbReference>
<dbReference type="InterPro" id="IPR014729">
    <property type="entry name" value="Rossmann-like_a/b/a_fold"/>
</dbReference>
<sequence>MATSNTAADINLIACFLAHEQIQDLSQAPPTDCIVLCGSAILHCAESVFSALGKNPNLAKSLVICGGIGHSTKHLYTTVAQTPRYAALLAEIRGLPESRVLDTIFERFYDRASIARAGCTILIEDQSTNCGGNAVETRKILEAQGIPTPKSFIIVQDPTMSIRTLAAFRKTYEDISPPPAFKACPTFVPEVRMLEDVSLL</sequence>
<name>A0A8H7E2R2_9EURO</name>
<proteinExistence type="predicted"/>
<keyword evidence="2" id="KW-1185">Reference proteome</keyword>
<evidence type="ECO:0008006" key="3">
    <source>
        <dbReference type="Google" id="ProtNLM"/>
    </source>
</evidence>
<comment type="caution">
    <text evidence="1">The sequence shown here is derived from an EMBL/GenBank/DDBJ whole genome shotgun (WGS) entry which is preliminary data.</text>
</comment>
<dbReference type="OrthoDB" id="17725at2759"/>
<dbReference type="EMBL" id="JAACFV010000139">
    <property type="protein sequence ID" value="KAF7504386.1"/>
    <property type="molecule type" value="Genomic_DNA"/>
</dbReference>
<accession>A0A8H7E2R2</accession>
<dbReference type="Gene3D" id="3.40.50.620">
    <property type="entry name" value="HUPs"/>
    <property type="match status" value="1"/>
</dbReference>